<dbReference type="HOGENOM" id="CLU_052575_0_0_1"/>
<dbReference type="Gene3D" id="3.40.395.10">
    <property type="entry name" value="Adenoviral Proteinase, Chain A"/>
    <property type="match status" value="1"/>
</dbReference>
<evidence type="ECO:0000313" key="3">
    <source>
        <dbReference type="Proteomes" id="UP000026960"/>
    </source>
</evidence>
<reference evidence="2" key="1">
    <citation type="journal article" date="2009" name="Rice">
        <title>De Novo Next Generation Sequencing of Plant Genomes.</title>
        <authorList>
            <person name="Rounsley S."/>
            <person name="Marri P.R."/>
            <person name="Yu Y."/>
            <person name="He R."/>
            <person name="Sisneros N."/>
            <person name="Goicoechea J.L."/>
            <person name="Lee S.J."/>
            <person name="Angelova A."/>
            <person name="Kudrna D."/>
            <person name="Luo M."/>
            <person name="Affourtit J."/>
            <person name="Desany B."/>
            <person name="Knight J."/>
            <person name="Niazi F."/>
            <person name="Egholm M."/>
            <person name="Wing R.A."/>
        </authorList>
    </citation>
    <scope>NUCLEOTIDE SEQUENCE [LARGE SCALE GENOMIC DNA]</scope>
    <source>
        <strain evidence="2">cv. IRGC 105608</strain>
    </source>
</reference>
<evidence type="ECO:0008006" key="4">
    <source>
        <dbReference type="Google" id="ProtNLM"/>
    </source>
</evidence>
<keyword evidence="3" id="KW-1185">Reference proteome</keyword>
<evidence type="ECO:0000313" key="2">
    <source>
        <dbReference type="EnsemblPlants" id="OBART06G16650.1"/>
    </source>
</evidence>
<dbReference type="Proteomes" id="UP000026960">
    <property type="component" value="Chromosome 6"/>
</dbReference>
<sequence>MQIVPYVPPVRQEVADQAQSWIADSPVQTQRTPPPTDSAPLTTEEVAAQDKAPDTVEDTLGVEALLAETMPNTDDVNSTPWSLPKRFIQEPARFVSPVVVGPGMPSSDVSLSIQLRHFLLTNGGCMDSVKLLEIDSSVAYGNDVLESFSDGSLTEGLFIDVFSLILFKDDMKYRLDTYGKRIFIPTSISIMVPVLHHDHWSLYTINIAHRLVDIMDSNNYTLIGTLVSDHHGALDKRIVKRLSDVLQVVVPKSFCRFGGFRKNMMECPKMQICSNDHAFYIMRFMEAYDDNRESIKNLSIPTDSVIVRSSTLHQLMFSDTTRRYNREGPSLRRCLDDEWAEDAAECSGFTDD</sequence>
<proteinExistence type="predicted"/>
<feature type="region of interest" description="Disordered" evidence="1">
    <location>
        <begin position="17"/>
        <end position="41"/>
    </location>
</feature>
<organism evidence="2">
    <name type="scientific">Oryza barthii</name>
    <dbReference type="NCBI Taxonomy" id="65489"/>
    <lineage>
        <taxon>Eukaryota</taxon>
        <taxon>Viridiplantae</taxon>
        <taxon>Streptophyta</taxon>
        <taxon>Embryophyta</taxon>
        <taxon>Tracheophyta</taxon>
        <taxon>Spermatophyta</taxon>
        <taxon>Magnoliopsida</taxon>
        <taxon>Liliopsida</taxon>
        <taxon>Poales</taxon>
        <taxon>Poaceae</taxon>
        <taxon>BOP clade</taxon>
        <taxon>Oryzoideae</taxon>
        <taxon>Oryzeae</taxon>
        <taxon>Oryzinae</taxon>
        <taxon>Oryza</taxon>
    </lineage>
</organism>
<dbReference type="Gramene" id="OBART06G16650.1">
    <property type="protein sequence ID" value="OBART06G16650.1"/>
    <property type="gene ID" value="OBART06G16650"/>
</dbReference>
<reference evidence="2" key="2">
    <citation type="submission" date="2015-03" db="UniProtKB">
        <authorList>
            <consortium name="EnsemblPlants"/>
        </authorList>
    </citation>
    <scope>IDENTIFICATION</scope>
</reference>
<protein>
    <recommendedName>
        <fullName evidence="4">Ubiquitin-like protease family profile domain-containing protein</fullName>
    </recommendedName>
</protein>
<evidence type="ECO:0000256" key="1">
    <source>
        <dbReference type="SAM" id="MobiDB-lite"/>
    </source>
</evidence>
<dbReference type="AlphaFoldDB" id="A0A0D3GH90"/>
<dbReference type="EnsemblPlants" id="OBART06G16650.1">
    <property type="protein sequence ID" value="OBART06G16650.1"/>
    <property type="gene ID" value="OBART06G16650"/>
</dbReference>
<accession>A0A0D3GH90</accession>
<name>A0A0D3GH90_9ORYZ</name>
<dbReference type="PaxDb" id="65489-OBART06G16650.1"/>
<dbReference type="SUPFAM" id="SSF54001">
    <property type="entry name" value="Cysteine proteinases"/>
    <property type="match status" value="1"/>
</dbReference>
<feature type="compositionally biased region" description="Polar residues" evidence="1">
    <location>
        <begin position="17"/>
        <end position="31"/>
    </location>
</feature>
<dbReference type="InterPro" id="IPR038765">
    <property type="entry name" value="Papain-like_cys_pep_sf"/>
</dbReference>